<evidence type="ECO:0000256" key="1">
    <source>
        <dbReference type="SAM" id="MobiDB-lite"/>
    </source>
</evidence>
<accession>A0ABV9ZCY8</accession>
<comment type="caution">
    <text evidence="3">The sequence shown here is derived from an EMBL/GenBank/DDBJ whole genome shotgun (WGS) entry which is preliminary data.</text>
</comment>
<feature type="transmembrane region" description="Helical" evidence="2">
    <location>
        <begin position="26"/>
        <end position="45"/>
    </location>
</feature>
<dbReference type="Proteomes" id="UP001596175">
    <property type="component" value="Unassembled WGS sequence"/>
</dbReference>
<feature type="region of interest" description="Disordered" evidence="1">
    <location>
        <begin position="123"/>
        <end position="178"/>
    </location>
</feature>
<organism evidence="3 4">
    <name type="scientific">Actinomycetospora rhizophila</name>
    <dbReference type="NCBI Taxonomy" id="1416876"/>
    <lineage>
        <taxon>Bacteria</taxon>
        <taxon>Bacillati</taxon>
        <taxon>Actinomycetota</taxon>
        <taxon>Actinomycetes</taxon>
        <taxon>Pseudonocardiales</taxon>
        <taxon>Pseudonocardiaceae</taxon>
        <taxon>Actinomycetospora</taxon>
    </lineage>
</organism>
<evidence type="ECO:0000313" key="3">
    <source>
        <dbReference type="EMBL" id="MFC5138195.1"/>
    </source>
</evidence>
<feature type="compositionally biased region" description="Low complexity" evidence="1">
    <location>
        <begin position="134"/>
        <end position="148"/>
    </location>
</feature>
<keyword evidence="2" id="KW-1133">Transmembrane helix</keyword>
<evidence type="ECO:0000256" key="2">
    <source>
        <dbReference type="SAM" id="Phobius"/>
    </source>
</evidence>
<keyword evidence="4" id="KW-1185">Reference proteome</keyword>
<reference evidence="4" key="1">
    <citation type="journal article" date="2019" name="Int. J. Syst. Evol. Microbiol.">
        <title>The Global Catalogue of Microorganisms (GCM) 10K type strain sequencing project: providing services to taxonomists for standard genome sequencing and annotation.</title>
        <authorList>
            <consortium name="The Broad Institute Genomics Platform"/>
            <consortium name="The Broad Institute Genome Sequencing Center for Infectious Disease"/>
            <person name="Wu L."/>
            <person name="Ma J."/>
        </authorList>
    </citation>
    <scope>NUCLEOTIDE SEQUENCE [LARGE SCALE GENOMIC DNA]</scope>
    <source>
        <strain evidence="4">XZYJ18</strain>
    </source>
</reference>
<sequence length="200" mass="20710">MAAYTAYIAVVETVTSEQARFLSTRWWAFGGFMALTLLAVLVAYYRKLKQARGPRQTEHPIGRWVPITELAPAILAAGAWGLALPGGPLSASLTGDQSTLTVSAIIIGGGALVALTAAPARQATNEAPPDGNDSAEASGGTAESSGQIPPSPSDPSGPSTITPEPGNGTAGRGGRRRTAVRTVEPVFVLGQYLLVRRMLD</sequence>
<evidence type="ECO:0000313" key="4">
    <source>
        <dbReference type="Proteomes" id="UP001596175"/>
    </source>
</evidence>
<dbReference type="RefSeq" id="WP_378020419.1">
    <property type="nucleotide sequence ID" value="NZ_JBHSKG010000003.1"/>
</dbReference>
<name>A0ABV9ZCY8_9PSEU</name>
<keyword evidence="2" id="KW-0472">Membrane</keyword>
<feature type="transmembrane region" description="Helical" evidence="2">
    <location>
        <begin position="66"/>
        <end position="86"/>
    </location>
</feature>
<gene>
    <name evidence="3" type="ORF">ACFPK1_08125</name>
</gene>
<dbReference type="EMBL" id="JBHSKG010000003">
    <property type="protein sequence ID" value="MFC5138195.1"/>
    <property type="molecule type" value="Genomic_DNA"/>
</dbReference>
<protein>
    <submittedName>
        <fullName evidence="3">Uncharacterized protein</fullName>
    </submittedName>
</protein>
<proteinExistence type="predicted"/>
<feature type="transmembrane region" description="Helical" evidence="2">
    <location>
        <begin position="98"/>
        <end position="118"/>
    </location>
</feature>
<keyword evidence="2" id="KW-0812">Transmembrane</keyword>